<name>A0ABZ3CVU3_9GAMM</name>
<reference evidence="3 4" key="1">
    <citation type="submission" date="2024-04" db="EMBL/GenBank/DDBJ databases">
        <title>Salinicola lusitanus LLJ914,a marine bacterium isolated from the Okinawa Trough.</title>
        <authorList>
            <person name="Li J."/>
        </authorList>
    </citation>
    <scope>NUCLEOTIDE SEQUENCE [LARGE SCALE GENOMIC DNA]</scope>
    <source>
        <strain evidence="3 4">LLJ914</strain>
    </source>
</reference>
<evidence type="ECO:0000313" key="3">
    <source>
        <dbReference type="EMBL" id="XAD55313.1"/>
    </source>
</evidence>
<dbReference type="NCBIfam" id="NF041559">
    <property type="entry name" value="BTH_I2691_fam"/>
    <property type="match status" value="1"/>
</dbReference>
<gene>
    <name evidence="3" type="ORF">AAGT95_04905</name>
</gene>
<organism evidence="3 4">
    <name type="scientific">Salinicola lusitanus</name>
    <dbReference type="NCBI Taxonomy" id="1949085"/>
    <lineage>
        <taxon>Bacteria</taxon>
        <taxon>Pseudomonadati</taxon>
        <taxon>Pseudomonadota</taxon>
        <taxon>Gammaproteobacteria</taxon>
        <taxon>Oceanospirillales</taxon>
        <taxon>Halomonadaceae</taxon>
        <taxon>Salinicola</taxon>
    </lineage>
</organism>
<keyword evidence="1" id="KW-0812">Transmembrane</keyword>
<keyword evidence="1" id="KW-0472">Membrane</keyword>
<keyword evidence="4" id="KW-1185">Reference proteome</keyword>
<dbReference type="Proteomes" id="UP001453229">
    <property type="component" value="Chromosome"/>
</dbReference>
<evidence type="ECO:0000313" key="4">
    <source>
        <dbReference type="Proteomes" id="UP001453229"/>
    </source>
</evidence>
<dbReference type="CDD" id="cd20707">
    <property type="entry name" value="MIX_III"/>
    <property type="match status" value="1"/>
</dbReference>
<dbReference type="InterPro" id="IPR046864">
    <property type="entry name" value="VasX_N"/>
</dbReference>
<evidence type="ECO:0000259" key="2">
    <source>
        <dbReference type="Pfam" id="PF20249"/>
    </source>
</evidence>
<dbReference type="RefSeq" id="WP_342595720.1">
    <property type="nucleotide sequence ID" value="NZ_CP151919.1"/>
</dbReference>
<keyword evidence="1" id="KW-1133">Transmembrane helix</keyword>
<feature type="transmembrane region" description="Helical" evidence="1">
    <location>
        <begin position="829"/>
        <end position="848"/>
    </location>
</feature>
<dbReference type="EMBL" id="CP151919">
    <property type="protein sequence ID" value="XAD55313.1"/>
    <property type="molecule type" value="Genomic_DNA"/>
</dbReference>
<dbReference type="Pfam" id="PF20249">
    <property type="entry name" value="VasX_N"/>
    <property type="match status" value="1"/>
</dbReference>
<accession>A0ABZ3CVU3</accession>
<feature type="domain" description="Toxin VasX N-terminal region" evidence="2">
    <location>
        <begin position="14"/>
        <end position="196"/>
    </location>
</feature>
<sequence>MSGASDDVQSIANCRVCQRSGLPILPLRYAVTRTDGGDQSGHPPGPEISGALLDESLTATPLPEGQRYTLRLLRAGFLYVFNETRGRWIGHVVTDKGYLIEYVDVSHDEVVAIDPDSPQPIDGRLQPPADEQEFACAANPSHAYPGRCVMVPDADKADKVYLSFSDGAWTKRVWKEHATNVNQRRDNMRQVSLGAWRGGSAPYAESLEKLGDIVAEAGRVWTPPDQLGASGTWRPGASGTWERQDGHAFEFSPFPFHGMKEQVEGLKRWADEQAEPLDMTPMLVALEDPVGISADLAGLMAVRLKEFMNSDGRRWPLATAATINALEPAIREQAKFRYIDKRVDSGPLHRPIFAGPGQPPWEEQQRVHAYHDRLEASREAGTDFYKHERDKARKEVSKGITPEELQREADDAWERYRSRLRDGQPEFWKQTQFKPEQERFDQNVMLPLVHAHQAWLTGSSIQKQFEAHFDDEDAESGQAFTDTVVLCIQDTQQYGPAFEKYLEWLTAPSITDDNWLLRGFLLNLKVVRNAVNAQAAPKLKIDQVATLSWTGLVASYQSATEQFPDTQAAPGRLLGAVMAPMLSALDEQTVRPALIALGVISGRKVTHTRVSGHVDDAIDGLIAEMQRVNPALQGADQTLLKEKLRIETRGNYRHMQSLGKGNFDISMVFDTLSIEEIDTSSDGRTVANRVAGTVMDYNQWRQTQGSVWGSIGDRKTQLGIVSLVLGIWAISAQSKAMDEAISDESTETQWRFCALVAGAAGSFADTGHAILERSSRIGGRLAQKTGKIWQGVLRIGGRLLGFAAAAVMAFWDGYNFVDKLKKGQVGMAILYLASAVSGLGAFVFLTIFSATGVGFLFAATVIVVNIFIALWSNNALQDWVEKCYFGAEDSGDRFSSLRAEADAFEALAQQQGEGA</sequence>
<feature type="transmembrane region" description="Helical" evidence="1">
    <location>
        <begin position="799"/>
        <end position="817"/>
    </location>
</feature>
<feature type="transmembrane region" description="Helical" evidence="1">
    <location>
        <begin position="854"/>
        <end position="872"/>
    </location>
</feature>
<proteinExistence type="predicted"/>
<protein>
    <submittedName>
        <fullName evidence="3">T6SS effector BTH_I2691 family protein</fullName>
    </submittedName>
</protein>
<dbReference type="InterPro" id="IPR048126">
    <property type="entry name" value="Toxin_VasX"/>
</dbReference>
<evidence type="ECO:0000256" key="1">
    <source>
        <dbReference type="SAM" id="Phobius"/>
    </source>
</evidence>